<accession>A0A510DUY2</accession>
<reference evidence="10 11" key="2">
    <citation type="journal article" date="2020" name="Int. J. Syst. Evol. Microbiol.">
        <title>Sulfuracidifex tepidarius gen. nov., sp. nov. and transfer of Sulfolobus metallicus Huber and Stetter 1992 to the genus Sulfuracidifex as Sulfuracidifex metallicus comb. nov.</title>
        <authorList>
            <person name="Itoh T."/>
            <person name="Miura T."/>
            <person name="Sakai H.D."/>
            <person name="Kato S."/>
            <person name="Ohkuma M."/>
            <person name="Takashina T."/>
        </authorList>
    </citation>
    <scope>NUCLEOTIDE SEQUENCE</scope>
    <source>
        <strain evidence="9 11">IC-006</strain>
        <strain evidence="10">IC-007</strain>
    </source>
</reference>
<dbReference type="GO" id="GO:0006207">
    <property type="term" value="P:'de novo' pyrimidine nucleobase biosynthetic process"/>
    <property type="evidence" value="ECO:0007669"/>
    <property type="project" value="InterPro"/>
</dbReference>
<reference evidence="12" key="1">
    <citation type="submission" date="2018-09" db="EMBL/GenBank/DDBJ databases">
        <title>Complete Genome Sequencing of Sulfolobus sp. JCM 16834.</title>
        <authorList>
            <person name="Kato S."/>
            <person name="Itoh T."/>
            <person name="Ohkuma M."/>
        </authorList>
    </citation>
    <scope>NUCLEOTIDE SEQUENCE [LARGE SCALE GENOMIC DNA]</scope>
    <source>
        <strain evidence="12">IC-007</strain>
    </source>
</reference>
<dbReference type="EMBL" id="AP018930">
    <property type="protein sequence ID" value="BBG26791.1"/>
    <property type="molecule type" value="Genomic_DNA"/>
</dbReference>
<dbReference type="GO" id="GO:0005829">
    <property type="term" value="C:cytosol"/>
    <property type="evidence" value="ECO:0007669"/>
    <property type="project" value="TreeGrafter"/>
</dbReference>
<feature type="domain" description="Orotidine 5'-phosphate decarboxylase" evidence="8">
    <location>
        <begin position="5"/>
        <end position="202"/>
    </location>
</feature>
<evidence type="ECO:0000256" key="1">
    <source>
        <dbReference type="ARBA" id="ARBA00004861"/>
    </source>
</evidence>
<dbReference type="OrthoDB" id="94124at2157"/>
<name>A0A510E2P6_9CREN</name>
<dbReference type="InterPro" id="IPR011060">
    <property type="entry name" value="RibuloseP-bd_barrel"/>
</dbReference>
<dbReference type="SUPFAM" id="SSF51366">
    <property type="entry name" value="Ribulose-phoshate binding barrel"/>
    <property type="match status" value="1"/>
</dbReference>
<dbReference type="InterPro" id="IPR001754">
    <property type="entry name" value="OMPdeCOase_dom"/>
</dbReference>
<dbReference type="InterPro" id="IPR014732">
    <property type="entry name" value="OMPdecase"/>
</dbReference>
<dbReference type="RefSeq" id="WP_054845751.1">
    <property type="nucleotide sequence ID" value="NZ_AP018929.1"/>
</dbReference>
<evidence type="ECO:0000256" key="4">
    <source>
        <dbReference type="ARBA" id="ARBA00022793"/>
    </source>
</evidence>
<dbReference type="KEGG" id="step:IC006_1337"/>
<dbReference type="Proteomes" id="UP000325030">
    <property type="component" value="Chromosome"/>
</dbReference>
<dbReference type="STRING" id="1294262.GCA_001316085_01310"/>
<dbReference type="GO" id="GO:0004590">
    <property type="term" value="F:orotidine-5'-phosphate decarboxylase activity"/>
    <property type="evidence" value="ECO:0007669"/>
    <property type="project" value="UniProtKB-EC"/>
</dbReference>
<sequence length="220" mass="23853">MEKAKIILALDSLVDKGTLREACSYVHGIKIGLPLTLDIGVSGVKDLVKGIDVDEVIVDFKLADIGDIMVKIASKLDFADSFISHSFVGRNGALDELKGFLDSKGKKLYLVGAMSHPGWDDSLNSYTVSVIREVNPYGIVTPATRGDVISKFRHEFADKVIISPGLGTQGAKYGEAICHGASFEIIGRSIFSSSPLKALNKIVEKQREEVLRCKGAENRE</sequence>
<evidence type="ECO:0000256" key="3">
    <source>
        <dbReference type="ARBA" id="ARBA00021923"/>
    </source>
</evidence>
<evidence type="ECO:0000313" key="11">
    <source>
        <dbReference type="Proteomes" id="UP000322983"/>
    </source>
</evidence>
<dbReference type="Pfam" id="PF00215">
    <property type="entry name" value="OMPdecase"/>
    <property type="match status" value="1"/>
</dbReference>
<proteinExistence type="predicted"/>
<evidence type="ECO:0000313" key="10">
    <source>
        <dbReference type="EMBL" id="BBG26791.1"/>
    </source>
</evidence>
<evidence type="ECO:0000256" key="7">
    <source>
        <dbReference type="ARBA" id="ARBA00033428"/>
    </source>
</evidence>
<keyword evidence="6" id="KW-0456">Lyase</keyword>
<dbReference type="GO" id="GO:0044205">
    <property type="term" value="P:'de novo' UMP biosynthetic process"/>
    <property type="evidence" value="ECO:0007669"/>
    <property type="project" value="UniProtKB-UniPathway"/>
</dbReference>
<organism evidence="10 12">
    <name type="scientific">Sulfuracidifex tepidarius</name>
    <dbReference type="NCBI Taxonomy" id="1294262"/>
    <lineage>
        <taxon>Archaea</taxon>
        <taxon>Thermoproteota</taxon>
        <taxon>Thermoprotei</taxon>
        <taxon>Sulfolobales</taxon>
        <taxon>Sulfolobaceae</taxon>
        <taxon>Sulfuracidifex</taxon>
    </lineage>
</organism>
<dbReference type="InterPro" id="IPR013785">
    <property type="entry name" value="Aldolase_TIM"/>
</dbReference>
<keyword evidence="11" id="KW-1185">Reference proteome</keyword>
<dbReference type="PANTHER" id="PTHR32119">
    <property type="entry name" value="OROTIDINE 5'-PHOSPHATE DECARBOXYLASE"/>
    <property type="match status" value="1"/>
</dbReference>
<evidence type="ECO:0000256" key="6">
    <source>
        <dbReference type="ARBA" id="ARBA00023239"/>
    </source>
</evidence>
<evidence type="ECO:0000313" key="12">
    <source>
        <dbReference type="Proteomes" id="UP000325030"/>
    </source>
</evidence>
<dbReference type="EMBL" id="AP018929">
    <property type="protein sequence ID" value="BBG24036.1"/>
    <property type="molecule type" value="Genomic_DNA"/>
</dbReference>
<accession>A0A510E2P6</accession>
<dbReference type="PANTHER" id="PTHR32119:SF2">
    <property type="entry name" value="OROTIDINE 5'-PHOSPHATE DECARBOXYLASE"/>
    <property type="match status" value="1"/>
</dbReference>
<evidence type="ECO:0000256" key="5">
    <source>
        <dbReference type="ARBA" id="ARBA00022975"/>
    </source>
</evidence>
<dbReference type="Gene3D" id="3.20.20.70">
    <property type="entry name" value="Aldolase class I"/>
    <property type="match status" value="1"/>
</dbReference>
<gene>
    <name evidence="9" type="ORF">IC006_1337</name>
    <name evidence="10" type="ORF">IC007_1312</name>
</gene>
<keyword evidence="4" id="KW-0210">Decarboxylase</keyword>
<evidence type="ECO:0000259" key="8">
    <source>
        <dbReference type="SMART" id="SM00934"/>
    </source>
</evidence>
<protein>
    <recommendedName>
        <fullName evidence="3">Orotidine 5'-phosphate decarboxylase</fullName>
        <ecNumber evidence="2">4.1.1.23</ecNumber>
    </recommendedName>
    <alternativeName>
        <fullName evidence="7">OMP decarboxylase</fullName>
    </alternativeName>
</protein>
<dbReference type="EC" id="4.1.1.23" evidence="2"/>
<dbReference type="AlphaFoldDB" id="A0A510E2P6"/>
<dbReference type="Proteomes" id="UP000322983">
    <property type="component" value="Chromosome"/>
</dbReference>
<dbReference type="CDD" id="cd04725">
    <property type="entry name" value="OMP_decarboxylase_like"/>
    <property type="match status" value="1"/>
</dbReference>
<dbReference type="SMART" id="SM00934">
    <property type="entry name" value="OMPdecase"/>
    <property type="match status" value="1"/>
</dbReference>
<dbReference type="UniPathway" id="UPA00070">
    <property type="reaction ID" value="UER00120"/>
</dbReference>
<evidence type="ECO:0000313" key="9">
    <source>
        <dbReference type="EMBL" id="BBG24036.1"/>
    </source>
</evidence>
<keyword evidence="5" id="KW-0665">Pyrimidine biosynthesis</keyword>
<dbReference type="GeneID" id="41717655"/>
<comment type="pathway">
    <text evidence="1">Pyrimidine metabolism; UMP biosynthesis via de novo pathway; UMP from orotate: step 2/2.</text>
</comment>
<evidence type="ECO:0000256" key="2">
    <source>
        <dbReference type="ARBA" id="ARBA00012321"/>
    </source>
</evidence>